<reference evidence="2 3" key="1">
    <citation type="submission" date="2021-10" db="EMBL/GenBank/DDBJ databases">
        <title>Anaerobic single-cell dispensing facilitates the cultivation of human gut bacteria.</title>
        <authorList>
            <person name="Afrizal A."/>
        </authorList>
    </citation>
    <scope>NUCLEOTIDE SEQUENCE [LARGE SCALE GENOMIC DNA]</scope>
    <source>
        <strain evidence="2 3">CLA-AA-H224</strain>
    </source>
</reference>
<dbReference type="InterPro" id="IPR000182">
    <property type="entry name" value="GNAT_dom"/>
</dbReference>
<accession>A0AAE3E6Q7</accession>
<name>A0AAE3E6Q7_9FIRM</name>
<dbReference type="CDD" id="cd04301">
    <property type="entry name" value="NAT_SF"/>
    <property type="match status" value="1"/>
</dbReference>
<dbReference type="GO" id="GO:0016747">
    <property type="term" value="F:acyltransferase activity, transferring groups other than amino-acyl groups"/>
    <property type="evidence" value="ECO:0007669"/>
    <property type="project" value="InterPro"/>
</dbReference>
<evidence type="ECO:0000313" key="3">
    <source>
        <dbReference type="Proteomes" id="UP001198200"/>
    </source>
</evidence>
<dbReference type="Gene3D" id="3.40.630.30">
    <property type="match status" value="1"/>
</dbReference>
<gene>
    <name evidence="2" type="ORF">LKD48_14865</name>
</gene>
<comment type="caution">
    <text evidence="2">The sequence shown here is derived from an EMBL/GenBank/DDBJ whole genome shotgun (WGS) entry which is preliminary data.</text>
</comment>
<protein>
    <submittedName>
        <fullName evidence="2">GNAT family N-acetyltransferase</fullName>
    </submittedName>
</protein>
<dbReference type="EMBL" id="JAJEQN010000054">
    <property type="protein sequence ID" value="MCC2222885.1"/>
    <property type="molecule type" value="Genomic_DNA"/>
</dbReference>
<keyword evidence="3" id="KW-1185">Reference proteome</keyword>
<dbReference type="InterPro" id="IPR016181">
    <property type="entry name" value="Acyl_CoA_acyltransferase"/>
</dbReference>
<evidence type="ECO:0000259" key="1">
    <source>
        <dbReference type="PROSITE" id="PS51186"/>
    </source>
</evidence>
<dbReference type="PROSITE" id="PS51186">
    <property type="entry name" value="GNAT"/>
    <property type="match status" value="1"/>
</dbReference>
<feature type="domain" description="N-acetyltransferase" evidence="1">
    <location>
        <begin position="122"/>
        <end position="257"/>
    </location>
</feature>
<dbReference type="Pfam" id="PF00583">
    <property type="entry name" value="Acetyltransf_1"/>
    <property type="match status" value="1"/>
</dbReference>
<evidence type="ECO:0000313" key="2">
    <source>
        <dbReference type="EMBL" id="MCC2222885.1"/>
    </source>
</evidence>
<dbReference type="AlphaFoldDB" id="A0AAE3E6Q7"/>
<sequence length="257" mass="30352">MRLEQGKLCLCIRKAEQSFKQLFSQKRAFSEHMEKWQDDDLYDMYDHNQFVPLLDDPTGKELEQAIAYQRQLGRGFLKIDTREKLDEVLIKRFSLEECCTETMLLRNKKENMARWKSNPDVIIYDSASGDVLADLLKIDIETFASDYGEDFIRRRDARYVKKAMEIPGFHYYVAYLDGKPAGACYAYAIDGYVVMDALVVREAFRKRYVATTLMKHIASQFKEEMFLHADADDTPKEMYRKMGFETVDELYEYLKMW</sequence>
<dbReference type="SUPFAM" id="SSF55729">
    <property type="entry name" value="Acyl-CoA N-acyltransferases (Nat)"/>
    <property type="match status" value="1"/>
</dbReference>
<proteinExistence type="predicted"/>
<dbReference type="RefSeq" id="WP_118615951.1">
    <property type="nucleotide sequence ID" value="NZ_JAJEQN010000054.1"/>
</dbReference>
<dbReference type="Proteomes" id="UP001198200">
    <property type="component" value="Unassembled WGS sequence"/>
</dbReference>
<organism evidence="2 3">
    <name type="scientific">Anthropogastromicrobium aceti</name>
    <dbReference type="NCBI Taxonomy" id="2981768"/>
    <lineage>
        <taxon>Bacteria</taxon>
        <taxon>Bacillati</taxon>
        <taxon>Bacillota</taxon>
        <taxon>Clostridia</taxon>
        <taxon>Lachnospirales</taxon>
        <taxon>Lachnospiraceae</taxon>
        <taxon>Anthropogastromicrobium</taxon>
    </lineage>
</organism>